<reference evidence="1 2" key="1">
    <citation type="submission" date="2019-05" db="EMBL/GenBank/DDBJ databases">
        <title>Microbulbifer harenosus sp. nov., an alginate-degrading bacterium isolated from coastal sand.</title>
        <authorList>
            <person name="Huang H."/>
            <person name="Mo K."/>
            <person name="Bao S."/>
        </authorList>
    </citation>
    <scope>NUCLEOTIDE SEQUENCE [LARGE SCALE GENOMIC DNA]</scope>
    <source>
        <strain evidence="1 2">HB161719</strain>
    </source>
</reference>
<comment type="caution">
    <text evidence="1">The sequence shown here is derived from an EMBL/GenBank/DDBJ whole genome shotgun (WGS) entry which is preliminary data.</text>
</comment>
<sequence length="189" mass="21262">MNQIYRLTTDPAIYKEIPLDAEDIADQLNADAHVMDFVYMGVKEKKIADLWGEIVTAFQPSPAFPEAIKVPAISVWTGPNLVFSERAYAVFHLMLADYGEFLPIKVSGFTYYLFNNLSDLNPVLSKSFYSNPDTQAVGALEFGNGASQKLLFRSRWEGCTASFCNQKFKDLCEEFELEGLNFNSELIAN</sequence>
<name>A0ABY2UIZ3_9GAMM</name>
<dbReference type="EMBL" id="VANI01000020">
    <property type="protein sequence ID" value="TLM74780.1"/>
    <property type="molecule type" value="Genomic_DNA"/>
</dbReference>
<dbReference type="RefSeq" id="WP_138236990.1">
    <property type="nucleotide sequence ID" value="NZ_CP185860.1"/>
</dbReference>
<dbReference type="Proteomes" id="UP000306791">
    <property type="component" value="Unassembled WGS sequence"/>
</dbReference>
<proteinExistence type="predicted"/>
<accession>A0ABY2UIZ3</accession>
<keyword evidence="2" id="KW-1185">Reference proteome</keyword>
<evidence type="ECO:0000313" key="2">
    <source>
        <dbReference type="Proteomes" id="UP000306791"/>
    </source>
</evidence>
<protein>
    <submittedName>
        <fullName evidence="1">Uncharacterized protein</fullName>
    </submittedName>
</protein>
<gene>
    <name evidence="1" type="ORF">FDY93_17265</name>
</gene>
<organism evidence="1 2">
    <name type="scientific">Microbulbifer harenosus</name>
    <dbReference type="NCBI Taxonomy" id="2576840"/>
    <lineage>
        <taxon>Bacteria</taxon>
        <taxon>Pseudomonadati</taxon>
        <taxon>Pseudomonadota</taxon>
        <taxon>Gammaproteobacteria</taxon>
        <taxon>Cellvibrionales</taxon>
        <taxon>Microbulbiferaceae</taxon>
        <taxon>Microbulbifer</taxon>
    </lineage>
</organism>
<evidence type="ECO:0000313" key="1">
    <source>
        <dbReference type="EMBL" id="TLM74780.1"/>
    </source>
</evidence>